<gene>
    <name evidence="1" type="ORF">H8K33_13385</name>
</gene>
<dbReference type="Proteomes" id="UP000643610">
    <property type="component" value="Unassembled WGS sequence"/>
</dbReference>
<dbReference type="RefSeq" id="WP_186891539.1">
    <property type="nucleotide sequence ID" value="NZ_JACOFU010000005.1"/>
</dbReference>
<dbReference type="Gene3D" id="3.40.50.1820">
    <property type="entry name" value="alpha/beta hydrolase"/>
    <property type="match status" value="1"/>
</dbReference>
<keyword evidence="2" id="KW-1185">Reference proteome</keyword>
<protein>
    <submittedName>
        <fullName evidence="1">Hydrolase</fullName>
    </submittedName>
</protein>
<evidence type="ECO:0000313" key="1">
    <source>
        <dbReference type="EMBL" id="MBC3832494.1"/>
    </source>
</evidence>
<dbReference type="EMBL" id="JACOFU010000005">
    <property type="protein sequence ID" value="MBC3832494.1"/>
    <property type="molecule type" value="Genomic_DNA"/>
</dbReference>
<comment type="caution">
    <text evidence="1">The sequence shown here is derived from an EMBL/GenBank/DDBJ whole genome shotgun (WGS) entry which is preliminary data.</text>
</comment>
<sequence length="188" mass="20941">MQIIIATDIHGVTDGVRALFGNFDQHPLRFLSPWDSDENPFPSEQEAVKAFHAEQGLLRYQQKIAKVAGDAPALLIGFSVGASALWHYVSSDECHRDSCAVLYYGSRIRDHLTLVPRCKSSLIFAERESAFAPHLIVDQLRSSDRDCTLISGTAHGFMNPHSPHFDSQETQSQLDYLRAISQSLSQSL</sequence>
<keyword evidence="1" id="KW-0378">Hydrolase</keyword>
<accession>A0ABR6XU16</accession>
<evidence type="ECO:0000313" key="2">
    <source>
        <dbReference type="Proteomes" id="UP000643610"/>
    </source>
</evidence>
<proteinExistence type="predicted"/>
<name>A0ABR6XU16_9BURK</name>
<dbReference type="InterPro" id="IPR029058">
    <property type="entry name" value="AB_hydrolase_fold"/>
</dbReference>
<reference evidence="1 2" key="1">
    <citation type="submission" date="2020-08" db="EMBL/GenBank/DDBJ databases">
        <title>Novel species isolated from subtropical streams in China.</title>
        <authorList>
            <person name="Lu H."/>
        </authorList>
    </citation>
    <scope>NUCLEOTIDE SEQUENCE [LARGE SCALE GENOMIC DNA]</scope>
    <source>
        <strain evidence="1 2">KCTC 52442</strain>
    </source>
</reference>
<organism evidence="1 2">
    <name type="scientific">Undibacterium amnicola</name>
    <dbReference type="NCBI Taxonomy" id="1834038"/>
    <lineage>
        <taxon>Bacteria</taxon>
        <taxon>Pseudomonadati</taxon>
        <taxon>Pseudomonadota</taxon>
        <taxon>Betaproteobacteria</taxon>
        <taxon>Burkholderiales</taxon>
        <taxon>Oxalobacteraceae</taxon>
        <taxon>Undibacterium</taxon>
    </lineage>
</organism>
<dbReference type="GO" id="GO:0016787">
    <property type="term" value="F:hydrolase activity"/>
    <property type="evidence" value="ECO:0007669"/>
    <property type="project" value="UniProtKB-KW"/>
</dbReference>
<dbReference type="SUPFAM" id="SSF53474">
    <property type="entry name" value="alpha/beta-Hydrolases"/>
    <property type="match status" value="1"/>
</dbReference>